<keyword evidence="1 2" id="KW-0175">Coiled coil</keyword>
<feature type="non-terminal residue" evidence="7">
    <location>
        <position position="1"/>
    </location>
</feature>
<dbReference type="SMART" id="SM00055">
    <property type="entry name" value="FCH"/>
    <property type="match status" value="1"/>
</dbReference>
<feature type="domain" description="F-BAR" evidence="5">
    <location>
        <begin position="1"/>
        <end position="280"/>
    </location>
</feature>
<sequence>IRQQLNEQLKCLDLRVEIQASIIVELQDFFRRRAEVELEYSRSLEKLAKSFTLRHKAEKQKRGQWHLFCSNLCWEQLLSTTRTESKNRAILSDIFANPLASRLGQITEDVQQTYRRCREVDLECQAELLKILNELHTSMKTYQSYHSDQKQVESKLRLLNSQKTKLEQSTCVEKLQQLKKYRLIIKDLQKRESKYFDAKLKSMKAQNDYLLSMEAANTAVHKYYVDELPDLIDCMDFGLYTLIAGALQMYVSAEECLQNSRQNNIDSMVKCISKLDTKLDKQRFLENNNSAFMVPKKFEFQTNKGDMVPKLCLDKAVKEELEQRYKQLHKRLTALKAENEEVWKTLQTAECSLLEIISKKDYDCSSLFAEENSTRSNLKEIETISLKLRADKQETEEFYLGKFQKYTLDSSLIARLQVKADLMHQAITYEPVNGNRPPANPIQTHMLPHQPRKKRIGQTPIVGQPKLFGGSLEEYLYAMNQEIPLIVRSCIRFINLYGLQHQGIFRVSGSQVEINNFKEAFERGEDPLVDVTDTRDINTVAGVLKLYLRELREPLFPIFFFDQLIEIS</sequence>
<accession>A0ABM1TQ98</accession>
<feature type="non-terminal residue" evidence="7">
    <location>
        <position position="568"/>
    </location>
</feature>
<dbReference type="Pfam" id="PF00611">
    <property type="entry name" value="FCH"/>
    <property type="match status" value="1"/>
</dbReference>
<dbReference type="InterPro" id="IPR001060">
    <property type="entry name" value="FCH_dom"/>
</dbReference>
<evidence type="ECO:0000313" key="7">
    <source>
        <dbReference type="RefSeq" id="XP_022258054.1"/>
    </source>
</evidence>
<dbReference type="SMART" id="SM00324">
    <property type="entry name" value="RhoGAP"/>
    <property type="match status" value="1"/>
</dbReference>
<protein>
    <submittedName>
        <fullName evidence="7">SLIT-ROBO Rho GTPase-activating protein 3-like</fullName>
    </submittedName>
</protein>
<organism evidence="6 7">
    <name type="scientific">Limulus polyphemus</name>
    <name type="common">Atlantic horseshoe crab</name>
    <dbReference type="NCBI Taxonomy" id="6850"/>
    <lineage>
        <taxon>Eukaryota</taxon>
        <taxon>Metazoa</taxon>
        <taxon>Ecdysozoa</taxon>
        <taxon>Arthropoda</taxon>
        <taxon>Chelicerata</taxon>
        <taxon>Merostomata</taxon>
        <taxon>Xiphosura</taxon>
        <taxon>Limulidae</taxon>
        <taxon>Limulus</taxon>
    </lineage>
</organism>
<proteinExistence type="predicted"/>
<dbReference type="RefSeq" id="XP_022258054.1">
    <property type="nucleotide sequence ID" value="XM_022402346.1"/>
</dbReference>
<dbReference type="Proteomes" id="UP000694941">
    <property type="component" value="Unplaced"/>
</dbReference>
<evidence type="ECO:0000259" key="5">
    <source>
        <dbReference type="PROSITE" id="PS51741"/>
    </source>
</evidence>
<dbReference type="InterPro" id="IPR051627">
    <property type="entry name" value="SLIT-ROBO_RhoGAP"/>
</dbReference>
<name>A0ABM1TQ98_LIMPO</name>
<dbReference type="SUPFAM" id="SSF103657">
    <property type="entry name" value="BAR/IMD domain-like"/>
    <property type="match status" value="1"/>
</dbReference>
<dbReference type="InterPro" id="IPR027267">
    <property type="entry name" value="AH/BAR_dom_sf"/>
</dbReference>
<evidence type="ECO:0000256" key="2">
    <source>
        <dbReference type="PROSITE-ProRule" id="PRU01077"/>
    </source>
</evidence>
<evidence type="ECO:0000256" key="1">
    <source>
        <dbReference type="ARBA" id="ARBA00023054"/>
    </source>
</evidence>
<evidence type="ECO:0000259" key="4">
    <source>
        <dbReference type="PROSITE" id="PS50238"/>
    </source>
</evidence>
<dbReference type="Gene3D" id="1.10.555.10">
    <property type="entry name" value="Rho GTPase activation protein"/>
    <property type="match status" value="1"/>
</dbReference>
<dbReference type="PROSITE" id="PS51741">
    <property type="entry name" value="F_BAR"/>
    <property type="match status" value="1"/>
</dbReference>
<dbReference type="InterPro" id="IPR008936">
    <property type="entry name" value="Rho_GTPase_activation_prot"/>
</dbReference>
<feature type="domain" description="Rho-GAP" evidence="4">
    <location>
        <begin position="470"/>
        <end position="568"/>
    </location>
</feature>
<keyword evidence="6" id="KW-1185">Reference proteome</keyword>
<evidence type="ECO:0000313" key="6">
    <source>
        <dbReference type="Proteomes" id="UP000694941"/>
    </source>
</evidence>
<dbReference type="InterPro" id="IPR000198">
    <property type="entry name" value="RhoGAP_dom"/>
</dbReference>
<dbReference type="GeneID" id="106473971"/>
<dbReference type="Pfam" id="PF00620">
    <property type="entry name" value="RhoGAP"/>
    <property type="match status" value="1"/>
</dbReference>
<feature type="coiled-coil region" evidence="3">
    <location>
        <begin position="149"/>
        <end position="191"/>
    </location>
</feature>
<gene>
    <name evidence="7" type="primary">LOC106473971</name>
</gene>
<dbReference type="PROSITE" id="PS50238">
    <property type="entry name" value="RHOGAP"/>
    <property type="match status" value="1"/>
</dbReference>
<dbReference type="CDD" id="cd07656">
    <property type="entry name" value="F-BAR_srGAP"/>
    <property type="match status" value="1"/>
</dbReference>
<evidence type="ECO:0000256" key="3">
    <source>
        <dbReference type="SAM" id="Coils"/>
    </source>
</evidence>
<reference evidence="7" key="1">
    <citation type="submission" date="2025-08" db="UniProtKB">
        <authorList>
            <consortium name="RefSeq"/>
        </authorList>
    </citation>
    <scope>IDENTIFICATION</scope>
    <source>
        <tissue evidence="7">Muscle</tissue>
    </source>
</reference>
<dbReference type="PANTHER" id="PTHR14166">
    <property type="entry name" value="SLIT-ROBO RHO GTPASE ACTIVATING PROTEIN"/>
    <property type="match status" value="1"/>
</dbReference>
<dbReference type="Gene3D" id="1.20.1270.60">
    <property type="entry name" value="Arfaptin homology (AH) domain/BAR domain"/>
    <property type="match status" value="1"/>
</dbReference>
<dbReference type="SUPFAM" id="SSF48350">
    <property type="entry name" value="GTPase activation domain, GAP"/>
    <property type="match status" value="1"/>
</dbReference>
<dbReference type="InterPro" id="IPR031160">
    <property type="entry name" value="F_BAR_dom"/>
</dbReference>